<dbReference type="STRING" id="1224162.B840_04180"/>
<dbReference type="InterPro" id="IPR045087">
    <property type="entry name" value="Cu-oxidase_fam"/>
</dbReference>
<dbReference type="GO" id="GO:0016491">
    <property type="term" value="F:oxidoreductase activity"/>
    <property type="evidence" value="ECO:0007669"/>
    <property type="project" value="UniProtKB-KW"/>
</dbReference>
<feature type="domain" description="Plastocyanin-like" evidence="5">
    <location>
        <begin position="378"/>
        <end position="478"/>
    </location>
</feature>
<dbReference type="PANTHER" id="PTHR11709:SF394">
    <property type="entry name" value="FI03373P-RELATED"/>
    <property type="match status" value="1"/>
</dbReference>
<evidence type="ECO:0000256" key="4">
    <source>
        <dbReference type="SAM" id="Phobius"/>
    </source>
</evidence>
<keyword evidence="8" id="KW-1185">Reference proteome</keyword>
<sequence>MSDPDRPAEGPETAHRFSTTARRAVVALLAVAIGWAAWLWWDSRVPATYSVAPTHSGHGAQVGADGVDVVDLTADPDRPADVRMRLEARSATLTNSNGGSFRGYTLNGSSPGPEIRAREGDMVEVALHNIDVADGTTLHWHGVDVPAAMDGVAGVTQDAVHPGGSFTYRFVAEDPGTYWYHAHQVSHEQVIGGLLGPLVIEPVAGTGQDTDADADATMLLHTYPGGSRTIAGVPEETRRDAAPGATIRVRAINTDNVTAQVWVAGADARLLAVDGTDLHKPGVVKNRRIRLAAGARADLAVTVPADGAVRVQSPGVSLVLGPPDAVAPEAPSPAEELDLLTYGTPAVLPFDAGAPDRSYEYRIGQRVGFLDGRPGYWWTINGRMGRHVPMYTVNEGEVVAMRIVNRSPEVHPMHLHGHHVLVTARDGRPATGSPWWVDSLDVEAGESYDIVFLADNPGIWMDHCHNLPHAVEGLMTHVSYEGVTTPFLLGRGSGNEPE</sequence>
<feature type="domain" description="Plastocyanin-like" evidence="6">
    <location>
        <begin position="101"/>
        <end position="202"/>
    </location>
</feature>
<dbReference type="InterPro" id="IPR002355">
    <property type="entry name" value="Cu_oxidase_Cu_BS"/>
</dbReference>
<dbReference type="SUPFAM" id="SSF49503">
    <property type="entry name" value="Cupredoxins"/>
    <property type="match status" value="2"/>
</dbReference>
<dbReference type="GO" id="GO:0005507">
    <property type="term" value="F:copper ion binding"/>
    <property type="evidence" value="ECO:0007669"/>
    <property type="project" value="InterPro"/>
</dbReference>
<name>A0A0B6TSA6_9CORY</name>
<dbReference type="Proteomes" id="UP000031928">
    <property type="component" value="Chromosome"/>
</dbReference>
<dbReference type="Gene3D" id="2.60.40.420">
    <property type="entry name" value="Cupredoxins - blue copper proteins"/>
    <property type="match status" value="3"/>
</dbReference>
<evidence type="ECO:0000256" key="2">
    <source>
        <dbReference type="ARBA" id="ARBA00023002"/>
    </source>
</evidence>
<keyword evidence="4" id="KW-1133">Transmembrane helix</keyword>
<dbReference type="PANTHER" id="PTHR11709">
    <property type="entry name" value="MULTI-COPPER OXIDASE"/>
    <property type="match status" value="1"/>
</dbReference>
<dbReference type="PROSITE" id="PS00080">
    <property type="entry name" value="MULTICOPPER_OXIDASE2"/>
    <property type="match status" value="1"/>
</dbReference>
<dbReference type="CDD" id="cd04202">
    <property type="entry name" value="CuRO_D2_2dMcoN_like"/>
    <property type="match status" value="1"/>
</dbReference>
<dbReference type="InterPro" id="IPR011707">
    <property type="entry name" value="Cu-oxidase-like_N"/>
</dbReference>
<accession>A0A0B6TSA6</accession>
<dbReference type="Pfam" id="PF07731">
    <property type="entry name" value="Cu-oxidase_2"/>
    <property type="match status" value="1"/>
</dbReference>
<dbReference type="InterPro" id="IPR011706">
    <property type="entry name" value="Cu-oxidase_C"/>
</dbReference>
<dbReference type="HOGENOM" id="CLU_009100_6_2_11"/>
<organism evidence="7 8">
    <name type="scientific">Corynebacterium marinum DSM 44953</name>
    <dbReference type="NCBI Taxonomy" id="1224162"/>
    <lineage>
        <taxon>Bacteria</taxon>
        <taxon>Bacillati</taxon>
        <taxon>Actinomycetota</taxon>
        <taxon>Actinomycetes</taxon>
        <taxon>Mycobacteriales</taxon>
        <taxon>Corynebacteriaceae</taxon>
        <taxon>Corynebacterium</taxon>
    </lineage>
</organism>
<evidence type="ECO:0000256" key="3">
    <source>
        <dbReference type="ARBA" id="ARBA00023008"/>
    </source>
</evidence>
<keyword evidence="2" id="KW-0560">Oxidoreductase</keyword>
<reference evidence="7 8" key="1">
    <citation type="submission" date="2014-05" db="EMBL/GenBank/DDBJ databases">
        <title>Complete genome sequence of Corynebacterium marinum DSM 44953.</title>
        <authorList>
            <person name="Schaffert L."/>
            <person name="Albersmeier A."/>
            <person name="Kalinowski J."/>
            <person name="Ruckert C."/>
        </authorList>
    </citation>
    <scope>NUCLEOTIDE SEQUENCE [LARGE SCALE GENOMIC DNA]</scope>
    <source>
        <strain evidence="7 8">DSM 44953</strain>
    </source>
</reference>
<evidence type="ECO:0000313" key="7">
    <source>
        <dbReference type="EMBL" id="AJK68455.1"/>
    </source>
</evidence>
<dbReference type="Pfam" id="PF07732">
    <property type="entry name" value="Cu-oxidase_3"/>
    <property type="match status" value="1"/>
</dbReference>
<keyword evidence="4" id="KW-0812">Transmembrane</keyword>
<dbReference type="RefSeq" id="WP_084602778.1">
    <property type="nucleotide sequence ID" value="NZ_CP007790.1"/>
</dbReference>
<evidence type="ECO:0000259" key="5">
    <source>
        <dbReference type="Pfam" id="PF07731"/>
    </source>
</evidence>
<evidence type="ECO:0000256" key="1">
    <source>
        <dbReference type="ARBA" id="ARBA00022723"/>
    </source>
</evidence>
<dbReference type="EMBL" id="CP007790">
    <property type="protein sequence ID" value="AJK68455.1"/>
    <property type="molecule type" value="Genomic_DNA"/>
</dbReference>
<dbReference type="OrthoDB" id="345021at2"/>
<proteinExistence type="predicted"/>
<gene>
    <name evidence="7" type="ORF">B840_04180</name>
</gene>
<keyword evidence="3" id="KW-0186">Copper</keyword>
<evidence type="ECO:0000259" key="6">
    <source>
        <dbReference type="Pfam" id="PF07732"/>
    </source>
</evidence>
<dbReference type="KEGG" id="cmq:B840_04180"/>
<evidence type="ECO:0000313" key="8">
    <source>
        <dbReference type="Proteomes" id="UP000031928"/>
    </source>
</evidence>
<feature type="transmembrane region" description="Helical" evidence="4">
    <location>
        <begin position="24"/>
        <end position="41"/>
    </location>
</feature>
<dbReference type="AlphaFoldDB" id="A0A0B6TSA6"/>
<dbReference type="InterPro" id="IPR008972">
    <property type="entry name" value="Cupredoxin"/>
</dbReference>
<protein>
    <submittedName>
        <fullName evidence="7">Multicopper oxidase</fullName>
    </submittedName>
</protein>
<keyword evidence="4" id="KW-0472">Membrane</keyword>
<keyword evidence="1" id="KW-0479">Metal-binding</keyword>